<organism evidence="2 3">
    <name type="scientific">Acaromyces ingoldii</name>
    <dbReference type="NCBI Taxonomy" id="215250"/>
    <lineage>
        <taxon>Eukaryota</taxon>
        <taxon>Fungi</taxon>
        <taxon>Dikarya</taxon>
        <taxon>Basidiomycota</taxon>
        <taxon>Ustilaginomycotina</taxon>
        <taxon>Exobasidiomycetes</taxon>
        <taxon>Exobasidiales</taxon>
        <taxon>Cryptobasidiaceae</taxon>
        <taxon>Acaromyces</taxon>
    </lineage>
</organism>
<feature type="region of interest" description="Disordered" evidence="1">
    <location>
        <begin position="1"/>
        <end position="28"/>
    </location>
</feature>
<evidence type="ECO:0000256" key="1">
    <source>
        <dbReference type="SAM" id="MobiDB-lite"/>
    </source>
</evidence>
<protein>
    <submittedName>
        <fullName evidence="2">Uncharacterized protein</fullName>
    </submittedName>
</protein>
<dbReference type="AlphaFoldDB" id="A0A316YEU2"/>
<dbReference type="EMBL" id="KZ819640">
    <property type="protein sequence ID" value="PWN87394.1"/>
    <property type="molecule type" value="Genomic_DNA"/>
</dbReference>
<name>A0A316YEU2_9BASI</name>
<proteinExistence type="predicted"/>
<dbReference type="Proteomes" id="UP000245768">
    <property type="component" value="Unassembled WGS sequence"/>
</dbReference>
<feature type="compositionally biased region" description="Basic and acidic residues" evidence="1">
    <location>
        <begin position="1"/>
        <end position="12"/>
    </location>
</feature>
<dbReference type="RefSeq" id="XP_025374592.1">
    <property type="nucleotide sequence ID" value="XM_025518333.1"/>
</dbReference>
<keyword evidence="3" id="KW-1185">Reference proteome</keyword>
<accession>A0A316YEU2</accession>
<sequence>MRDMEREGERARPLGQKNKGVHAALRGRAKLEKLRREREREDTVKHRISRSLSFWWREEPLQPRISP</sequence>
<evidence type="ECO:0000313" key="3">
    <source>
        <dbReference type="Proteomes" id="UP000245768"/>
    </source>
</evidence>
<gene>
    <name evidence="2" type="ORF">FA10DRAFT_184244</name>
</gene>
<reference evidence="2" key="1">
    <citation type="journal article" date="2018" name="Mol. Biol. Evol.">
        <title>Broad Genomic Sampling Reveals a Smut Pathogenic Ancestry of the Fungal Clade Ustilaginomycotina.</title>
        <authorList>
            <person name="Kijpornyongpan T."/>
            <person name="Mondo S.J."/>
            <person name="Barry K."/>
            <person name="Sandor L."/>
            <person name="Lee J."/>
            <person name="Lipzen A."/>
            <person name="Pangilinan J."/>
            <person name="LaButti K."/>
            <person name="Hainaut M."/>
            <person name="Henrissat B."/>
            <person name="Grigoriev I.V."/>
            <person name="Spatafora J.W."/>
            <person name="Aime M.C."/>
        </authorList>
    </citation>
    <scope>NUCLEOTIDE SEQUENCE [LARGE SCALE GENOMIC DNA]</scope>
    <source>
        <strain evidence="2">MCA 4198</strain>
    </source>
</reference>
<dbReference type="GeneID" id="37040249"/>
<evidence type="ECO:0000313" key="2">
    <source>
        <dbReference type="EMBL" id="PWN87394.1"/>
    </source>
</evidence>
<dbReference type="InParanoid" id="A0A316YEU2"/>